<dbReference type="GO" id="GO:0005829">
    <property type="term" value="C:cytosol"/>
    <property type="evidence" value="ECO:0007669"/>
    <property type="project" value="TreeGrafter"/>
</dbReference>
<reference evidence="2" key="2">
    <citation type="submission" date="2022-01" db="EMBL/GenBank/DDBJ databases">
        <title>Collection of gut derived symbiotic bacterial strains cultured from healthy donors.</title>
        <authorList>
            <person name="Lin H."/>
            <person name="Kohout C."/>
            <person name="Waligurski E."/>
            <person name="Pamer E.G."/>
        </authorList>
    </citation>
    <scope>NUCLEOTIDE SEQUENCE</scope>
    <source>
        <strain evidence="2">DFI.1.149</strain>
    </source>
</reference>
<name>A0A1Y3YIK9_9BACT</name>
<dbReference type="InterPro" id="IPR005583">
    <property type="entry name" value="YaaA"/>
</dbReference>
<dbReference type="AlphaFoldDB" id="A0A1Y3YIK9"/>
<accession>A0A1Y3YIK9</accession>
<evidence type="ECO:0000313" key="6">
    <source>
        <dbReference type="Proteomes" id="UP000284243"/>
    </source>
</evidence>
<dbReference type="Proteomes" id="UP000284243">
    <property type="component" value="Unassembled WGS sequence"/>
</dbReference>
<evidence type="ECO:0000256" key="1">
    <source>
        <dbReference type="HAMAP-Rule" id="MF_00652"/>
    </source>
</evidence>
<dbReference type="RefSeq" id="WP_013611010.1">
    <property type="nucleotide sequence ID" value="NZ_BAABYK010000001.1"/>
</dbReference>
<dbReference type="Proteomes" id="UP001212263">
    <property type="component" value="Unassembled WGS sequence"/>
</dbReference>
<comment type="similarity">
    <text evidence="1">Belongs to the UPF0246 family.</text>
</comment>
<dbReference type="GO" id="GO:0033194">
    <property type="term" value="P:response to hydroperoxide"/>
    <property type="evidence" value="ECO:0007669"/>
    <property type="project" value="TreeGrafter"/>
</dbReference>
<dbReference type="EMBL" id="QRYC01000001">
    <property type="protein sequence ID" value="RGU58973.1"/>
    <property type="molecule type" value="Genomic_DNA"/>
</dbReference>
<dbReference type="OMA" id="WKNGQYK"/>
<dbReference type="Pfam" id="PF03883">
    <property type="entry name" value="H2O2_YaaD"/>
    <property type="match status" value="1"/>
</dbReference>
<dbReference type="EMBL" id="QSCO01000004">
    <property type="protein sequence ID" value="RGY08915.1"/>
    <property type="molecule type" value="Genomic_DNA"/>
</dbReference>
<evidence type="ECO:0000313" key="7">
    <source>
        <dbReference type="Proteomes" id="UP000284434"/>
    </source>
</evidence>
<gene>
    <name evidence="4" type="ORF">DWW57_00820</name>
    <name evidence="5" type="ORF">DXA53_03430</name>
    <name evidence="2" type="ORF">L0P03_03785</name>
    <name evidence="3" type="ORF">PN645_15530</name>
</gene>
<dbReference type="PANTHER" id="PTHR30283">
    <property type="entry name" value="PEROXIDE STRESS RESPONSE PROTEIN YAAA"/>
    <property type="match status" value="1"/>
</dbReference>
<evidence type="ECO:0000313" key="3">
    <source>
        <dbReference type="EMBL" id="MDB9224400.1"/>
    </source>
</evidence>
<dbReference type="HAMAP" id="MF_00652">
    <property type="entry name" value="UPF0246"/>
    <property type="match status" value="1"/>
</dbReference>
<proteinExistence type="inferred from homology"/>
<organism evidence="4 6">
    <name type="scientific">Odoribacter splanchnicus</name>
    <dbReference type="NCBI Taxonomy" id="28118"/>
    <lineage>
        <taxon>Bacteria</taxon>
        <taxon>Pseudomonadati</taxon>
        <taxon>Bacteroidota</taxon>
        <taxon>Bacteroidia</taxon>
        <taxon>Bacteroidales</taxon>
        <taxon>Odoribacteraceae</taxon>
        <taxon>Odoribacter</taxon>
    </lineage>
</organism>
<evidence type="ECO:0000313" key="4">
    <source>
        <dbReference type="EMBL" id="RGU58973.1"/>
    </source>
</evidence>
<evidence type="ECO:0000313" key="5">
    <source>
        <dbReference type="EMBL" id="RGY08915.1"/>
    </source>
</evidence>
<comment type="caution">
    <text evidence="4">The sequence shown here is derived from an EMBL/GenBank/DDBJ whole genome shotgun (WGS) entry which is preliminary data.</text>
</comment>
<dbReference type="EMBL" id="JAQMRD010000024">
    <property type="protein sequence ID" value="MDB9224400.1"/>
    <property type="molecule type" value="Genomic_DNA"/>
</dbReference>
<dbReference type="GeneID" id="61273928"/>
<protein>
    <recommendedName>
        <fullName evidence="1">UPF0246 protein DWW57_00820</fullName>
    </recommendedName>
</protein>
<reference evidence="3" key="3">
    <citation type="submission" date="2023-01" db="EMBL/GenBank/DDBJ databases">
        <title>Human gut microbiome strain richness.</title>
        <authorList>
            <person name="Chen-Liaw A."/>
        </authorList>
    </citation>
    <scope>NUCLEOTIDE SEQUENCE</scope>
    <source>
        <strain evidence="3">RTP21484st1_B7_RTP21484_190118</strain>
    </source>
</reference>
<dbReference type="Proteomes" id="UP000284434">
    <property type="component" value="Unassembled WGS sequence"/>
</dbReference>
<reference evidence="6 7" key="1">
    <citation type="submission" date="2018-08" db="EMBL/GenBank/DDBJ databases">
        <title>A genome reference for cultivated species of the human gut microbiota.</title>
        <authorList>
            <person name="Zou Y."/>
            <person name="Xue W."/>
            <person name="Luo G."/>
        </authorList>
    </citation>
    <scope>NUCLEOTIDE SEQUENCE [LARGE SCALE GENOMIC DNA]</scope>
    <source>
        <strain evidence="4 6">AF16-14</strain>
        <strain evidence="5 7">OF03-11</strain>
    </source>
</reference>
<dbReference type="PANTHER" id="PTHR30283:SF4">
    <property type="entry name" value="PEROXIDE STRESS RESISTANCE PROTEIN YAAA"/>
    <property type="match status" value="1"/>
</dbReference>
<sequence>MLIILSPAKTMDMKTLGDTYPFTWPLFQQDADLLVGKMQQYGVEELQKLLKVSKSLAEENYNRYQKFDQADTPMKQALFAYNGSVFKTMQTDTIPVADLGYIQDHLRIVSVLYGLLRPLDLIKAYRLAYTLKLKGLNLKNLYEYWLPKLTAPLIGDVKRSGGILINLASLDVWGAFDEKELRAQVRVITPEFQEWRNGKYETIRTYAKQARGAMTRYILLHRLETPEEIIRFEWEGFQFNKEISDTERYIFTRAR</sequence>
<dbReference type="Proteomes" id="UP001199750">
    <property type="component" value="Unassembled WGS sequence"/>
</dbReference>
<dbReference type="EMBL" id="JAKNDN010000006">
    <property type="protein sequence ID" value="MCG4958978.1"/>
    <property type="molecule type" value="Genomic_DNA"/>
</dbReference>
<evidence type="ECO:0000313" key="2">
    <source>
        <dbReference type="EMBL" id="MCG4958978.1"/>
    </source>
</evidence>